<organism evidence="3 4">
    <name type="scientific">Hamiltosporidium tvaerminnensis</name>
    <dbReference type="NCBI Taxonomy" id="1176355"/>
    <lineage>
        <taxon>Eukaryota</taxon>
        <taxon>Fungi</taxon>
        <taxon>Fungi incertae sedis</taxon>
        <taxon>Microsporidia</taxon>
        <taxon>Dubosqiidae</taxon>
        <taxon>Hamiltosporidium</taxon>
    </lineage>
</organism>
<evidence type="ECO:0000259" key="2">
    <source>
        <dbReference type="PROSITE" id="PS50089"/>
    </source>
</evidence>
<keyword evidence="1" id="KW-0863">Zinc-finger</keyword>
<dbReference type="STRING" id="1176355.A0A4V2JXP5"/>
<dbReference type="AlphaFoldDB" id="A0A4V2JXP5"/>
<dbReference type="InterPro" id="IPR015943">
    <property type="entry name" value="WD40/YVTN_repeat-like_dom_sf"/>
</dbReference>
<dbReference type="PANTHER" id="PTHR16047">
    <property type="entry name" value="RFWD3 PROTEIN"/>
    <property type="match status" value="1"/>
</dbReference>
<dbReference type="GO" id="GO:0004842">
    <property type="term" value="F:ubiquitin-protein transferase activity"/>
    <property type="evidence" value="ECO:0007669"/>
    <property type="project" value="InterPro"/>
</dbReference>
<dbReference type="Proteomes" id="UP000292282">
    <property type="component" value="Unassembled WGS sequence"/>
</dbReference>
<dbReference type="SMART" id="SM00184">
    <property type="entry name" value="RING"/>
    <property type="match status" value="1"/>
</dbReference>
<dbReference type="SUPFAM" id="SSF69322">
    <property type="entry name" value="Tricorn protease domain 2"/>
    <property type="match status" value="1"/>
</dbReference>
<keyword evidence="1" id="KW-0862">Zinc</keyword>
<accession>A0A4V2JXP5</accession>
<dbReference type="Gene3D" id="2.130.10.10">
    <property type="entry name" value="YVTN repeat-like/Quinoprotein amine dehydrogenase"/>
    <property type="match status" value="1"/>
</dbReference>
<proteinExistence type="predicted"/>
<dbReference type="GO" id="GO:0036297">
    <property type="term" value="P:interstrand cross-link repair"/>
    <property type="evidence" value="ECO:0007669"/>
    <property type="project" value="InterPro"/>
</dbReference>
<keyword evidence="4" id="KW-1185">Reference proteome</keyword>
<dbReference type="Pfam" id="PF13639">
    <property type="entry name" value="zf-RING_2"/>
    <property type="match status" value="1"/>
</dbReference>
<dbReference type="GO" id="GO:0016567">
    <property type="term" value="P:protein ubiquitination"/>
    <property type="evidence" value="ECO:0007669"/>
    <property type="project" value="InterPro"/>
</dbReference>
<dbReference type="EMBL" id="PITK01000691">
    <property type="protein sequence ID" value="TBU12622.1"/>
    <property type="molecule type" value="Genomic_DNA"/>
</dbReference>
<dbReference type="PROSITE" id="PS50089">
    <property type="entry name" value="ZF_RING_2"/>
    <property type="match status" value="1"/>
</dbReference>
<dbReference type="GO" id="GO:0008270">
    <property type="term" value="F:zinc ion binding"/>
    <property type="evidence" value="ECO:0007669"/>
    <property type="project" value="UniProtKB-KW"/>
</dbReference>
<evidence type="ECO:0000313" key="3">
    <source>
        <dbReference type="EMBL" id="TBU12622.1"/>
    </source>
</evidence>
<evidence type="ECO:0000256" key="1">
    <source>
        <dbReference type="PROSITE-ProRule" id="PRU00175"/>
    </source>
</evidence>
<evidence type="ECO:0000313" key="4">
    <source>
        <dbReference type="Proteomes" id="UP000292282"/>
    </source>
</evidence>
<reference evidence="3 4" key="1">
    <citation type="submission" date="2017-12" db="EMBL/GenBank/DDBJ databases">
        <authorList>
            <person name="Pombert J.-F."/>
            <person name="Haag K.L."/>
            <person name="Ebert D."/>
        </authorList>
    </citation>
    <scope>NUCLEOTIDE SEQUENCE [LARGE SCALE GENOMIC DNA]</scope>
    <source>
        <strain evidence="3">IL-G-3</strain>
    </source>
</reference>
<dbReference type="InterPro" id="IPR013083">
    <property type="entry name" value="Znf_RING/FYVE/PHD"/>
</dbReference>
<sequence>MDFGEECPICYSEYTNTGGHRIVVLKCGHLFGLQCIEVMFGRKKTILCPLCFKPSRKTDIRSVFASKIVAYDSEKEDSILKDLFEEKKIKAELQEENSRLSSNLYYIQCEMQRLEKEINLLKNSSNESKSEEYRLKRKFKRIKINFKTERSILLCDDFNSYLFITFYSNEGIGIKKYDLENLLIKDVYNLFGCCDEYSFCISDIKVSPYKDGIVACSYKNSIKVINSITGHIINIFSVQSRVYSLCFDRKDRNILYSGDERGFVTVYDLTKGLVQEIMVDTKSLHSIYKSGNIIYCGSINGIFLVTFDEKLTTLFTIKKYDVSFYQGICTNLYGINDLILCTFRMNSINSTHKIIGIENFNLSNDITQYRRIRDKLYKNYIIYLDEKYNKVIIYDYLSEMVVDSFKFNERIIDFNVSYEKIFILTENRGTTLEEPTNNINEESDLEEETKGVKEDNLKIIEKCEDKENGLSYNLVIDCVNDSLLVISNVFFIISFNYTYRSLQKIFKNVIVNTNEILKNILENILENVFRKELYEKLLLKVSKNILDNLLIIISMKILKKTLFEIFESKILKTLSEIYNLNTVKKTLLEVYNLNIIRNINDFNRDIYMENIKEDSIGNIKIENVQDSIKYILAKYLKECRNEFLYEYTGMVFHFKQQSKYFSIEIS</sequence>
<dbReference type="InterPro" id="IPR001841">
    <property type="entry name" value="Znf_RING"/>
</dbReference>
<dbReference type="Gene3D" id="3.30.40.10">
    <property type="entry name" value="Zinc/RING finger domain, C3HC4 (zinc finger)"/>
    <property type="match status" value="1"/>
</dbReference>
<feature type="domain" description="RING-type" evidence="2">
    <location>
        <begin position="7"/>
        <end position="51"/>
    </location>
</feature>
<dbReference type="OrthoDB" id="8062037at2759"/>
<keyword evidence="1" id="KW-0479">Metal-binding</keyword>
<dbReference type="InterPro" id="IPR037381">
    <property type="entry name" value="RFWD3"/>
</dbReference>
<protein>
    <recommendedName>
        <fullName evidence="2">RING-type domain-containing protein</fullName>
    </recommendedName>
</protein>
<comment type="caution">
    <text evidence="3">The sequence shown here is derived from an EMBL/GenBank/DDBJ whole genome shotgun (WGS) entry which is preliminary data.</text>
</comment>
<name>A0A4V2JXP5_9MICR</name>
<dbReference type="SUPFAM" id="SSF57850">
    <property type="entry name" value="RING/U-box"/>
    <property type="match status" value="1"/>
</dbReference>
<dbReference type="VEuPathDB" id="MicrosporidiaDB:CWI38_0691p0030"/>
<dbReference type="PANTHER" id="PTHR16047:SF7">
    <property type="entry name" value="E3 UBIQUITIN-PROTEIN LIGASE RFWD3"/>
    <property type="match status" value="1"/>
</dbReference>
<gene>
    <name evidence="3" type="ORF">CWI38_0691p0030</name>
</gene>
<dbReference type="GO" id="GO:0005634">
    <property type="term" value="C:nucleus"/>
    <property type="evidence" value="ECO:0007669"/>
    <property type="project" value="InterPro"/>
</dbReference>